<reference evidence="3 4" key="1">
    <citation type="submission" date="2019-02" db="EMBL/GenBank/DDBJ databases">
        <authorList>
            <person name="Lehtovirta-Morley E L."/>
        </authorList>
    </citation>
    <scope>NUCLEOTIDE SEQUENCE [LARGE SCALE GENOMIC DNA]</scope>
    <source>
        <strain evidence="3">NFRAN1</strain>
    </source>
</reference>
<feature type="region of interest" description="Disordered" evidence="1">
    <location>
        <begin position="49"/>
        <end position="101"/>
    </location>
</feature>
<feature type="compositionally biased region" description="Basic and acidic residues" evidence="1">
    <location>
        <begin position="62"/>
        <end position="72"/>
    </location>
</feature>
<evidence type="ECO:0000256" key="1">
    <source>
        <dbReference type="SAM" id="MobiDB-lite"/>
    </source>
</evidence>
<feature type="compositionally biased region" description="Low complexity" evidence="1">
    <location>
        <begin position="73"/>
        <end position="97"/>
    </location>
</feature>
<evidence type="ECO:0000313" key="3">
    <source>
        <dbReference type="EMBL" id="VFJ12804.1"/>
    </source>
</evidence>
<dbReference type="Pfam" id="PF00565">
    <property type="entry name" value="SNase"/>
    <property type="match status" value="1"/>
</dbReference>
<dbReference type="SMART" id="SM00318">
    <property type="entry name" value="SNc"/>
    <property type="match status" value="1"/>
</dbReference>
<dbReference type="Proteomes" id="UP000294299">
    <property type="component" value="Chromosome NFRAN"/>
</dbReference>
<dbReference type="AlphaFoldDB" id="A0A484I9W8"/>
<name>A0A484I9W8_9ARCH</name>
<proteinExistence type="predicted"/>
<dbReference type="Gene3D" id="2.40.50.90">
    <property type="match status" value="1"/>
</dbReference>
<feature type="domain" description="TNase-like" evidence="2">
    <location>
        <begin position="118"/>
        <end position="212"/>
    </location>
</feature>
<dbReference type="InterPro" id="IPR016071">
    <property type="entry name" value="Staphylococal_nuclease_OB-fold"/>
</dbReference>
<sequence length="236" mass="25912">MGIIVTALLSSPLIVLDSSGHRDGCHRWHSCPSDNGSYVCGDLGYDDECGGNEEEDEEDEDSSRKSSNDNEHNNNNNDDNDNDYSSNSDNNKNGNNDETITLNRKNSVSSDLCSGNANCFTGVISKVIDGDTVEVDNQVTIRLALINTPERGEQGYQEAKDFLSLICGVGEKALVDEDDGQKGGSYGRMIGLVYCGDDNLLSNQLLIENDYAQILEEYCERSEFSDLDWAQKNGCY</sequence>
<protein>
    <recommendedName>
        <fullName evidence="2">TNase-like domain-containing protein</fullName>
    </recommendedName>
</protein>
<organism evidence="3 4">
    <name type="scientific">Candidatus Nitrosocosmicus franklandianus</name>
    <dbReference type="NCBI Taxonomy" id="1798806"/>
    <lineage>
        <taxon>Archaea</taxon>
        <taxon>Nitrososphaerota</taxon>
        <taxon>Nitrososphaeria</taxon>
        <taxon>Nitrososphaerales</taxon>
        <taxon>Nitrososphaeraceae</taxon>
        <taxon>Candidatus Nitrosocosmicus</taxon>
    </lineage>
</organism>
<dbReference type="InterPro" id="IPR035437">
    <property type="entry name" value="SNase_OB-fold_sf"/>
</dbReference>
<evidence type="ECO:0000313" key="4">
    <source>
        <dbReference type="Proteomes" id="UP000294299"/>
    </source>
</evidence>
<dbReference type="SUPFAM" id="SSF50199">
    <property type="entry name" value="Staphylococcal nuclease"/>
    <property type="match status" value="1"/>
</dbReference>
<keyword evidence="4" id="KW-1185">Reference proteome</keyword>
<feature type="compositionally biased region" description="Acidic residues" evidence="1">
    <location>
        <begin position="49"/>
        <end position="61"/>
    </location>
</feature>
<dbReference type="KEGG" id="nfn:NFRAN_0483"/>
<evidence type="ECO:0000259" key="2">
    <source>
        <dbReference type="PROSITE" id="PS50830"/>
    </source>
</evidence>
<dbReference type="EMBL" id="LR216287">
    <property type="protein sequence ID" value="VFJ12804.1"/>
    <property type="molecule type" value="Genomic_DNA"/>
</dbReference>
<accession>A0A484I9W8</accession>
<gene>
    <name evidence="3" type="ORF">NFRAN_0483</name>
</gene>
<dbReference type="PROSITE" id="PS50830">
    <property type="entry name" value="TNASE_3"/>
    <property type="match status" value="1"/>
</dbReference>